<feature type="transmembrane region" description="Helical" evidence="1">
    <location>
        <begin position="368"/>
        <end position="393"/>
    </location>
</feature>
<feature type="transmembrane region" description="Helical" evidence="1">
    <location>
        <begin position="310"/>
        <end position="329"/>
    </location>
</feature>
<dbReference type="RefSeq" id="WP_353476795.1">
    <property type="nucleotide sequence ID" value="NZ_CP123390.1"/>
</dbReference>
<accession>A0AAU8ATC5</accession>
<protein>
    <submittedName>
        <fullName evidence="2">NnrS family protein</fullName>
    </submittedName>
</protein>
<evidence type="ECO:0000313" key="2">
    <source>
        <dbReference type="EMBL" id="XCC97916.1"/>
    </source>
</evidence>
<organism evidence="2">
    <name type="scientific">Alloyangia sp. H15</name>
    <dbReference type="NCBI Taxonomy" id="3029062"/>
    <lineage>
        <taxon>Bacteria</taxon>
        <taxon>Pseudomonadati</taxon>
        <taxon>Pseudomonadota</taxon>
        <taxon>Alphaproteobacteria</taxon>
        <taxon>Rhodobacterales</taxon>
        <taxon>Roseobacteraceae</taxon>
        <taxon>Alloyangia</taxon>
    </lineage>
</organism>
<gene>
    <name evidence="2" type="ORF">PVT71_28450</name>
</gene>
<proteinExistence type="predicted"/>
<feature type="transmembrane region" description="Helical" evidence="1">
    <location>
        <begin position="274"/>
        <end position="298"/>
    </location>
</feature>
<keyword evidence="1" id="KW-0812">Transmembrane</keyword>
<keyword evidence="1" id="KW-0472">Membrane</keyword>
<feature type="transmembrane region" description="Helical" evidence="1">
    <location>
        <begin position="245"/>
        <end position="262"/>
    </location>
</feature>
<reference evidence="2" key="1">
    <citation type="submission" date="2023-02" db="EMBL/GenBank/DDBJ databases">
        <title>Description and genomic characterization of Salipiger bruguierae sp. nov., isolated from the sediment of mangrove plant Bruguiera sexangula.</title>
        <authorList>
            <person name="Long M."/>
        </authorList>
    </citation>
    <scope>NUCLEOTIDE SEQUENCE</scope>
    <source>
        <strain evidence="2">H15</strain>
        <plasmid evidence="2">unnamed5</plasmid>
    </source>
</reference>
<keyword evidence="1" id="KW-1133">Transmembrane helix</keyword>
<sequence length="399" mass="42016">MATTSDRMRAWTGPALFSYGFRPFFLGAGLWAVLSACLWLALLSGTLALPTRLDPVSWHAHEFLFGYLGAVLAGFMMTAVPNWTGRMPIVGWPLMLLFTLWLVGRLAMGVSALLPAGLGASVDVSFLLVLALVMLREIVAGRNWRNLGVVALLCVFLSGNVLFHVEAARGGYAAGGMGLRIGLGAALMMIALIGGRIVPSFTRNWLARRGSSELPVPPMQRLDKAALLLLLAALAAWIVRPEHLVTSALLIAAGLLNLVRVARWAGTATLSEPLVWILHAGYLFVPLGALAVALGGAMPAVLAPAAAQHLWMAGAVGVMTLAVMTRATLGHTGQPLTAGRGTSAVYALLIASVLIRTAAGLWPGAAAFLQSLSGACWLLAFAGFVCLYGGLLIRPREAR</sequence>
<keyword evidence="2" id="KW-0614">Plasmid</keyword>
<name>A0AAU8ATC5_9RHOB</name>
<dbReference type="AlphaFoldDB" id="A0AAU8ATC5"/>
<dbReference type="EMBL" id="CP123390">
    <property type="protein sequence ID" value="XCC97916.1"/>
    <property type="molecule type" value="Genomic_DNA"/>
</dbReference>
<feature type="transmembrane region" description="Helical" evidence="1">
    <location>
        <begin position="147"/>
        <end position="165"/>
    </location>
</feature>
<feature type="transmembrane region" description="Helical" evidence="1">
    <location>
        <begin position="114"/>
        <end position="135"/>
    </location>
</feature>
<feature type="transmembrane region" description="Helical" evidence="1">
    <location>
        <begin position="341"/>
        <end position="362"/>
    </location>
</feature>
<dbReference type="InterPro" id="IPR010266">
    <property type="entry name" value="NnrS"/>
</dbReference>
<feature type="transmembrane region" description="Helical" evidence="1">
    <location>
        <begin position="64"/>
        <end position="83"/>
    </location>
</feature>
<feature type="transmembrane region" description="Helical" evidence="1">
    <location>
        <begin position="222"/>
        <end position="239"/>
    </location>
</feature>
<dbReference type="Pfam" id="PF05940">
    <property type="entry name" value="NnrS"/>
    <property type="match status" value="1"/>
</dbReference>
<feature type="transmembrane region" description="Helical" evidence="1">
    <location>
        <begin position="90"/>
        <end position="108"/>
    </location>
</feature>
<geneLocation type="plasmid" evidence="2">
    <name>unnamed5</name>
</geneLocation>
<evidence type="ECO:0000256" key="1">
    <source>
        <dbReference type="SAM" id="Phobius"/>
    </source>
</evidence>
<feature type="transmembrane region" description="Helical" evidence="1">
    <location>
        <begin position="177"/>
        <end position="201"/>
    </location>
</feature>